<name>A0ABQ9J9X3_9CUCU</name>
<gene>
    <name evidence="1" type="ORF">NQ317_014770</name>
</gene>
<organism evidence="1 2">
    <name type="scientific">Molorchus minor</name>
    <dbReference type="NCBI Taxonomy" id="1323400"/>
    <lineage>
        <taxon>Eukaryota</taxon>
        <taxon>Metazoa</taxon>
        <taxon>Ecdysozoa</taxon>
        <taxon>Arthropoda</taxon>
        <taxon>Hexapoda</taxon>
        <taxon>Insecta</taxon>
        <taxon>Pterygota</taxon>
        <taxon>Neoptera</taxon>
        <taxon>Endopterygota</taxon>
        <taxon>Coleoptera</taxon>
        <taxon>Polyphaga</taxon>
        <taxon>Cucujiformia</taxon>
        <taxon>Chrysomeloidea</taxon>
        <taxon>Cerambycidae</taxon>
        <taxon>Lamiinae</taxon>
        <taxon>Monochamini</taxon>
        <taxon>Molorchus</taxon>
    </lineage>
</organism>
<comment type="caution">
    <text evidence="1">The sequence shown here is derived from an EMBL/GenBank/DDBJ whole genome shotgun (WGS) entry which is preliminary data.</text>
</comment>
<accession>A0ABQ9J9X3</accession>
<dbReference type="Proteomes" id="UP001162164">
    <property type="component" value="Unassembled WGS sequence"/>
</dbReference>
<evidence type="ECO:0000313" key="1">
    <source>
        <dbReference type="EMBL" id="KAJ8974454.1"/>
    </source>
</evidence>
<reference evidence="1" key="1">
    <citation type="journal article" date="2023" name="Insect Mol. Biol.">
        <title>Genome sequencing provides insights into the evolution of gene families encoding plant cell wall-degrading enzymes in longhorned beetles.</title>
        <authorList>
            <person name="Shin N.R."/>
            <person name="Okamura Y."/>
            <person name="Kirsch R."/>
            <person name="Pauchet Y."/>
        </authorList>
    </citation>
    <scope>NUCLEOTIDE SEQUENCE</scope>
    <source>
        <strain evidence="1">MMC_N1</strain>
    </source>
</reference>
<sequence length="67" mass="7454">MEIDVDIMKPEYTWNISIDHHKIEYDPTGLNNSLAFDFRLAFERSLEGLEAGRSDPLPASSGAIATS</sequence>
<keyword evidence="2" id="KW-1185">Reference proteome</keyword>
<evidence type="ECO:0000313" key="2">
    <source>
        <dbReference type="Proteomes" id="UP001162164"/>
    </source>
</evidence>
<proteinExistence type="predicted"/>
<dbReference type="EMBL" id="JAPWTJ010000992">
    <property type="protein sequence ID" value="KAJ8974454.1"/>
    <property type="molecule type" value="Genomic_DNA"/>
</dbReference>
<protein>
    <submittedName>
        <fullName evidence="1">Uncharacterized protein</fullName>
    </submittedName>
</protein>